<sequence length="551" mass="63970">MKDITTMNRFIDLHYSFKILTPIEGFLSEQIVSIEEALQPIESKIDELSYYIKKAKKRCHYPSEHGLTRDESASIYIYTMEWGKQSLYRVLNKTLRNENRDLCKVWFPYLKLFITALDKLPTLKRRVWRGVAEDIRKNFTADEIITWWSVNSCSSSRDVIKRFLSKEKPSTIFSIEASNGKNVSGYTKYENENEIILRMGTKFRVKRNPVKRSDRLYVVYLIEIDEKNNDNNHTSTLTSSINQMQLTTNRNSSKPSFNKWKQNAITMAGGNGQGQQLNQLNRPFGISINKKKNIFIVDRSNHRVLKWKYNTKEGQIIIDRNNEKNQMNPLNYPTNMIIDRRNRSIIIADQGNRQVIQWLNQKQQILIDNIDCYGLAMDKYEFLYVSDYKKNEVRRWKMGKHNEGIIVAGGKGEGDQLNQLNSPGFIFVDEEQSVYVSDTYNHRVIKWTKGAKEGIIVAGGNKKGKNLNQLCYPAGVIVDHLGQIYTADCGNHRVIRWCEGREEGEIVVGGNGKGNQSDQLNRPCGLSFDDEENLYIADYYNHRIQKFEMVL</sequence>
<dbReference type="InterPro" id="IPR050952">
    <property type="entry name" value="TRIM-NHL_E3_ligases"/>
</dbReference>
<comment type="catalytic activity">
    <reaction evidence="6 8">
        <text>L-arginyl-[protein] + NAD(+) = N(omega)-(ADP-D-ribosyl)-L-arginyl-[protein] + nicotinamide + H(+)</text>
        <dbReference type="Rhea" id="RHEA:19149"/>
        <dbReference type="Rhea" id="RHEA-COMP:10532"/>
        <dbReference type="Rhea" id="RHEA-COMP:15087"/>
        <dbReference type="ChEBI" id="CHEBI:15378"/>
        <dbReference type="ChEBI" id="CHEBI:17154"/>
        <dbReference type="ChEBI" id="CHEBI:29965"/>
        <dbReference type="ChEBI" id="CHEBI:57540"/>
        <dbReference type="ChEBI" id="CHEBI:142554"/>
        <dbReference type="EC" id="2.4.2.31"/>
    </reaction>
</comment>
<evidence type="ECO:0000256" key="5">
    <source>
        <dbReference type="ARBA" id="ARBA00022737"/>
    </source>
</evidence>
<dbReference type="GO" id="GO:0008270">
    <property type="term" value="F:zinc ion binding"/>
    <property type="evidence" value="ECO:0007669"/>
    <property type="project" value="UniProtKB-KW"/>
</dbReference>
<evidence type="ECO:0000256" key="7">
    <source>
        <dbReference type="PROSITE-ProRule" id="PRU00504"/>
    </source>
</evidence>
<dbReference type="InterPro" id="IPR011042">
    <property type="entry name" value="6-blade_b-propeller_TolB-like"/>
</dbReference>
<evidence type="ECO:0000256" key="2">
    <source>
        <dbReference type="ARBA" id="ARBA00022676"/>
    </source>
</evidence>
<keyword evidence="4" id="KW-0548">Nucleotidyltransferase</keyword>
<keyword evidence="2 8" id="KW-0328">Glycosyltransferase</keyword>
<dbReference type="SUPFAM" id="SSF56399">
    <property type="entry name" value="ADP-ribosylation"/>
    <property type="match status" value="1"/>
</dbReference>
<dbReference type="EC" id="2.4.2.31" evidence="8"/>
<dbReference type="EMBL" id="CAJOAY010005649">
    <property type="protein sequence ID" value="CAF4114806.1"/>
    <property type="molecule type" value="Genomic_DNA"/>
</dbReference>
<evidence type="ECO:0000313" key="11">
    <source>
        <dbReference type="Proteomes" id="UP000663891"/>
    </source>
</evidence>
<feature type="repeat" description="NHL" evidence="7">
    <location>
        <begin position="519"/>
        <end position="550"/>
    </location>
</feature>
<keyword evidence="5" id="KW-0677">Repeat</keyword>
<dbReference type="PANTHER" id="PTHR24104">
    <property type="entry name" value="E3 UBIQUITIN-PROTEIN LIGASE NHLRC1-RELATED"/>
    <property type="match status" value="1"/>
</dbReference>
<dbReference type="PANTHER" id="PTHR24104:SF25">
    <property type="entry name" value="PROTEIN LIN-41"/>
    <property type="match status" value="1"/>
</dbReference>
<dbReference type="Gene3D" id="3.90.176.10">
    <property type="entry name" value="Toxin ADP-ribosyltransferase, Chain A, domain 1"/>
    <property type="match status" value="1"/>
</dbReference>
<dbReference type="OrthoDB" id="423533at2759"/>
<dbReference type="Proteomes" id="UP000663891">
    <property type="component" value="Unassembled WGS sequence"/>
</dbReference>
<dbReference type="EMBL" id="CAJNON010000720">
    <property type="protein sequence ID" value="CAF1362578.1"/>
    <property type="molecule type" value="Genomic_DNA"/>
</dbReference>
<dbReference type="Pfam" id="PF01129">
    <property type="entry name" value="ART"/>
    <property type="match status" value="1"/>
</dbReference>
<comment type="similarity">
    <text evidence="1 8">Belongs to the Arg-specific ADP-ribosyltransferase family.</text>
</comment>
<evidence type="ECO:0000256" key="8">
    <source>
        <dbReference type="RuleBase" id="RU361228"/>
    </source>
</evidence>
<dbReference type="GO" id="GO:0016779">
    <property type="term" value="F:nucleotidyltransferase activity"/>
    <property type="evidence" value="ECO:0007669"/>
    <property type="project" value="UniProtKB-KW"/>
</dbReference>
<accession>A0A815I322</accession>
<dbReference type="SUPFAM" id="SSF101898">
    <property type="entry name" value="NHL repeat"/>
    <property type="match status" value="1"/>
</dbReference>
<evidence type="ECO:0000256" key="6">
    <source>
        <dbReference type="ARBA" id="ARBA00047597"/>
    </source>
</evidence>
<reference evidence="9" key="1">
    <citation type="submission" date="2021-02" db="EMBL/GenBank/DDBJ databases">
        <authorList>
            <person name="Nowell W R."/>
        </authorList>
    </citation>
    <scope>NUCLEOTIDE SEQUENCE</scope>
</reference>
<keyword evidence="8" id="KW-0521">NADP</keyword>
<dbReference type="Gene3D" id="2.120.10.30">
    <property type="entry name" value="TolB, C-terminal domain"/>
    <property type="match status" value="2"/>
</dbReference>
<proteinExistence type="inferred from homology"/>
<evidence type="ECO:0000313" key="10">
    <source>
        <dbReference type="EMBL" id="CAF4114806.1"/>
    </source>
</evidence>
<dbReference type="PROSITE" id="PS51125">
    <property type="entry name" value="NHL"/>
    <property type="match status" value="2"/>
</dbReference>
<dbReference type="Gene3D" id="2.40.10.500">
    <property type="match status" value="1"/>
</dbReference>
<name>A0A815I322_9BILA</name>
<evidence type="ECO:0000256" key="1">
    <source>
        <dbReference type="ARBA" id="ARBA00009558"/>
    </source>
</evidence>
<dbReference type="PROSITE" id="PS51996">
    <property type="entry name" value="TR_MART"/>
    <property type="match status" value="1"/>
</dbReference>
<organism evidence="9 11">
    <name type="scientific">Adineta steineri</name>
    <dbReference type="NCBI Taxonomy" id="433720"/>
    <lineage>
        <taxon>Eukaryota</taxon>
        <taxon>Metazoa</taxon>
        <taxon>Spiralia</taxon>
        <taxon>Gnathifera</taxon>
        <taxon>Rotifera</taxon>
        <taxon>Eurotatoria</taxon>
        <taxon>Bdelloidea</taxon>
        <taxon>Adinetida</taxon>
        <taxon>Adinetidae</taxon>
        <taxon>Adineta</taxon>
    </lineage>
</organism>
<dbReference type="AlphaFoldDB" id="A0A815I322"/>
<dbReference type="GO" id="GO:0106274">
    <property type="term" value="F:NAD+-protein-arginine ADP-ribosyltransferase activity"/>
    <property type="evidence" value="ECO:0007669"/>
    <property type="project" value="UniProtKB-EC"/>
</dbReference>
<dbReference type="Pfam" id="PF01436">
    <property type="entry name" value="NHL"/>
    <property type="match status" value="2"/>
</dbReference>
<protein>
    <recommendedName>
        <fullName evidence="8">NAD(P)(+)--arginine ADP-ribosyltransferase</fullName>
        <ecNumber evidence="8">2.4.2.31</ecNumber>
    </recommendedName>
    <alternativeName>
        <fullName evidence="8">Mono(ADP-ribosyl)transferase</fullName>
    </alternativeName>
</protein>
<comment type="caution">
    <text evidence="9">The sequence shown here is derived from an EMBL/GenBank/DDBJ whole genome shotgun (WGS) entry which is preliminary data.</text>
</comment>
<dbReference type="InterPro" id="IPR000768">
    <property type="entry name" value="ART"/>
</dbReference>
<keyword evidence="8" id="KW-0520">NAD</keyword>
<feature type="repeat" description="NHL" evidence="7">
    <location>
        <begin position="462"/>
        <end position="494"/>
    </location>
</feature>
<keyword evidence="3 8" id="KW-0808">Transferase</keyword>
<evidence type="ECO:0000256" key="3">
    <source>
        <dbReference type="ARBA" id="ARBA00022679"/>
    </source>
</evidence>
<gene>
    <name evidence="10" type="ORF">OKA104_LOCUS36409</name>
    <name evidence="9" type="ORF">VCS650_LOCUS34396</name>
</gene>
<dbReference type="Proteomes" id="UP000663881">
    <property type="component" value="Unassembled WGS sequence"/>
</dbReference>
<evidence type="ECO:0000256" key="4">
    <source>
        <dbReference type="ARBA" id="ARBA00022695"/>
    </source>
</evidence>
<dbReference type="InterPro" id="IPR001258">
    <property type="entry name" value="NHL_repeat"/>
</dbReference>
<dbReference type="CDD" id="cd05819">
    <property type="entry name" value="NHL"/>
    <property type="match status" value="1"/>
</dbReference>
<evidence type="ECO:0000313" key="9">
    <source>
        <dbReference type="EMBL" id="CAF1362578.1"/>
    </source>
</evidence>